<keyword evidence="2" id="KW-1185">Reference proteome</keyword>
<dbReference type="AlphaFoldDB" id="A0A0C2FNC1"/>
<evidence type="ECO:0000313" key="2">
    <source>
        <dbReference type="Proteomes" id="UP000054047"/>
    </source>
</evidence>
<dbReference type="EMBL" id="KN761383">
    <property type="protein sequence ID" value="KIH48234.1"/>
    <property type="molecule type" value="Genomic_DNA"/>
</dbReference>
<feature type="non-terminal residue" evidence="1">
    <location>
        <position position="1"/>
    </location>
</feature>
<dbReference type="OrthoDB" id="10055660at2759"/>
<accession>A0A0C2FNC1</accession>
<evidence type="ECO:0000313" key="1">
    <source>
        <dbReference type="EMBL" id="KIH48234.1"/>
    </source>
</evidence>
<protein>
    <recommendedName>
        <fullName evidence="3">Helitron helicase-like domain-containing protein</fullName>
    </recommendedName>
</protein>
<dbReference type="PANTHER" id="PTHR10492">
    <property type="match status" value="1"/>
</dbReference>
<organism evidence="1 2">
    <name type="scientific">Ancylostoma duodenale</name>
    <dbReference type="NCBI Taxonomy" id="51022"/>
    <lineage>
        <taxon>Eukaryota</taxon>
        <taxon>Metazoa</taxon>
        <taxon>Ecdysozoa</taxon>
        <taxon>Nematoda</taxon>
        <taxon>Chromadorea</taxon>
        <taxon>Rhabditida</taxon>
        <taxon>Rhabditina</taxon>
        <taxon>Rhabditomorpha</taxon>
        <taxon>Strongyloidea</taxon>
        <taxon>Ancylostomatidae</taxon>
        <taxon>Ancylostomatinae</taxon>
        <taxon>Ancylostoma</taxon>
    </lineage>
</organism>
<dbReference type="Proteomes" id="UP000054047">
    <property type="component" value="Unassembled WGS sequence"/>
</dbReference>
<feature type="non-terminal residue" evidence="1">
    <location>
        <position position="354"/>
    </location>
</feature>
<sequence length="354" mass="41546">FDNRHIVPYNRYLLLLLNAHINLEICGYVQAVKYLYKYVYKGPDRASLRLLQHSDALRHDEIRAHLDARFVCSPEGVHHIFEYDCQFKSDTVYRLQVHLPGLQTVTFESGEEREALERERNRDTTLTAWFKLNIEYCRMESENTAFPGTIDPRTLYYYHIPKHFTFVKSTRKWKVRGRGNRQIGRMFMATPRDHERFCLRLLLLHRKNMHSFEDLRTVNNILHPTFSDAARALALLHDDEHYVRCLEEAAHFQIPAELRALFSYIGSTQSDGEVLAYYDLHDRLAILQYDLPTRIVPPAQGRPDSTSIPIDHEWHSRKGTELYQRLNQQQQSAADCILASLDSARCKMHYVDGP</sequence>
<proteinExistence type="predicted"/>
<reference evidence="1 2" key="1">
    <citation type="submission" date="2013-12" db="EMBL/GenBank/DDBJ databases">
        <title>Draft genome of the parsitic nematode Ancylostoma duodenale.</title>
        <authorList>
            <person name="Mitreva M."/>
        </authorList>
    </citation>
    <scope>NUCLEOTIDE SEQUENCE [LARGE SCALE GENOMIC DNA]</scope>
    <source>
        <strain evidence="1 2">Zhejiang</strain>
    </source>
</reference>
<evidence type="ECO:0008006" key="3">
    <source>
        <dbReference type="Google" id="ProtNLM"/>
    </source>
</evidence>
<name>A0A0C2FNC1_9BILA</name>
<gene>
    <name evidence="1" type="ORF">ANCDUO_21699</name>
</gene>